<comment type="catalytic activity">
    <reaction evidence="9">
        <text>a pseudouridine in rRNA + S-adenosyl-L-methionine = an N(1)-methylpseudouridine in rRNA + S-adenosyl-L-homocysteine + H(+)</text>
        <dbReference type="Rhea" id="RHEA:46696"/>
        <dbReference type="Rhea" id="RHEA-COMP:11634"/>
        <dbReference type="Rhea" id="RHEA-COMP:13933"/>
        <dbReference type="ChEBI" id="CHEBI:15378"/>
        <dbReference type="ChEBI" id="CHEBI:57856"/>
        <dbReference type="ChEBI" id="CHEBI:59789"/>
        <dbReference type="ChEBI" id="CHEBI:65314"/>
        <dbReference type="ChEBI" id="CHEBI:74890"/>
    </reaction>
</comment>
<dbReference type="InterPro" id="IPR005304">
    <property type="entry name" value="Rbsml_bgen_MeTrfase_EMG1/NEP1"/>
</dbReference>
<dbReference type="InterPro" id="IPR023503">
    <property type="entry name" value="Ribosome_NEP1_arc"/>
</dbReference>
<organism evidence="10 11">
    <name type="scientific">Thermogymnomonas acidicola</name>
    <dbReference type="NCBI Taxonomy" id="399579"/>
    <lineage>
        <taxon>Archaea</taxon>
        <taxon>Methanobacteriati</taxon>
        <taxon>Thermoplasmatota</taxon>
        <taxon>Thermoplasmata</taxon>
        <taxon>Thermoplasmatales</taxon>
        <taxon>Thermogymnomonas</taxon>
    </lineage>
</organism>
<name>A0AA37BR86_9ARCH</name>
<feature type="binding site" evidence="9">
    <location>
        <position position="204"/>
    </location>
    <ligand>
        <name>S-adenosyl-L-methionine</name>
        <dbReference type="ChEBI" id="CHEBI:59789"/>
    </ligand>
</feature>
<dbReference type="GO" id="GO:0070475">
    <property type="term" value="P:rRNA base methylation"/>
    <property type="evidence" value="ECO:0007669"/>
    <property type="project" value="InterPro"/>
</dbReference>
<comment type="subunit">
    <text evidence="9">Homodimer.</text>
</comment>
<comment type="function">
    <text evidence="9">Methyltransferase involved in ribosomal biogenesis. Specifically catalyzes the N1-methylation of the pseudouridine corresponding to position 914 in M.jannaschii 16S rRNA.</text>
</comment>
<dbReference type="HAMAP" id="MF_00554">
    <property type="entry name" value="NEP1"/>
    <property type="match status" value="1"/>
</dbReference>
<keyword evidence="4 9" id="KW-0489">Methyltransferase</keyword>
<protein>
    <recommendedName>
        <fullName evidence="9">Ribosomal RNA small subunit methyltransferase Nep1</fullName>
        <ecNumber evidence="9">2.1.1.-</ecNumber>
    </recommendedName>
    <alternativeName>
        <fullName evidence="9">16S rRNA (pseudouridine-N1-)-methyltransferase Nep1</fullName>
    </alternativeName>
</protein>
<dbReference type="SUPFAM" id="SSF75217">
    <property type="entry name" value="alpha/beta knot"/>
    <property type="match status" value="1"/>
</dbReference>
<feature type="site" description="Stabilizes Arg-xx" evidence="9">
    <location>
        <position position="88"/>
    </location>
</feature>
<dbReference type="GO" id="GO:0019843">
    <property type="term" value="F:rRNA binding"/>
    <property type="evidence" value="ECO:0007669"/>
    <property type="project" value="UniProtKB-UniRule"/>
</dbReference>
<feature type="site" description="Interaction with substrate rRNA" evidence="9">
    <location>
        <position position="134"/>
    </location>
</feature>
<keyword evidence="2 9" id="KW-0690">Ribosome biogenesis</keyword>
<dbReference type="InterPro" id="IPR029028">
    <property type="entry name" value="Alpha/beta_knot_MTases"/>
</dbReference>
<gene>
    <name evidence="9" type="primary">nep1</name>
    <name evidence="10" type="ORF">GCM10007108_09200</name>
</gene>
<evidence type="ECO:0000256" key="1">
    <source>
        <dbReference type="ARBA" id="ARBA00008115"/>
    </source>
</evidence>
<keyword evidence="3 9" id="KW-0698">rRNA processing</keyword>
<evidence type="ECO:0000256" key="5">
    <source>
        <dbReference type="ARBA" id="ARBA00022679"/>
    </source>
</evidence>
<dbReference type="Pfam" id="PF03587">
    <property type="entry name" value="EMG1"/>
    <property type="match status" value="1"/>
</dbReference>
<keyword evidence="8 9" id="KW-0694">RNA-binding</keyword>
<feature type="binding site" evidence="9">
    <location>
        <begin position="219"/>
        <end position="224"/>
    </location>
    <ligand>
        <name>S-adenosyl-L-methionine</name>
        <dbReference type="ChEBI" id="CHEBI:59789"/>
    </ligand>
</feature>
<dbReference type="PANTHER" id="PTHR12636">
    <property type="entry name" value="NEP1/MRA1"/>
    <property type="match status" value="1"/>
</dbReference>
<dbReference type="GO" id="GO:0070037">
    <property type="term" value="F:rRNA (pseudouridine) methyltransferase activity"/>
    <property type="evidence" value="ECO:0007669"/>
    <property type="project" value="UniProtKB-UniRule"/>
</dbReference>
<feature type="site" description="Interaction with substrate rRNA" evidence="9">
    <location>
        <position position="130"/>
    </location>
</feature>
<accession>A0AA37BR86</accession>
<dbReference type="InterPro" id="IPR029026">
    <property type="entry name" value="tRNA_m1G_MTases_N"/>
</dbReference>
<comment type="caution">
    <text evidence="10">The sequence shown here is derived from an EMBL/GenBank/DDBJ whole genome shotgun (WGS) entry which is preliminary data.</text>
</comment>
<reference evidence="10" key="1">
    <citation type="journal article" date="2014" name="Int. J. Syst. Evol. Microbiol.">
        <title>Complete genome sequence of Corynebacterium casei LMG S-19264T (=DSM 44701T), isolated from a smear-ripened cheese.</title>
        <authorList>
            <consortium name="US DOE Joint Genome Institute (JGI-PGF)"/>
            <person name="Walter F."/>
            <person name="Albersmeier A."/>
            <person name="Kalinowski J."/>
            <person name="Ruckert C."/>
        </authorList>
    </citation>
    <scope>NUCLEOTIDE SEQUENCE</scope>
    <source>
        <strain evidence="10">JCM 13583</strain>
    </source>
</reference>
<dbReference type="AlphaFoldDB" id="A0AA37BR86"/>
<evidence type="ECO:0000256" key="4">
    <source>
        <dbReference type="ARBA" id="ARBA00022603"/>
    </source>
</evidence>
<keyword evidence="6 9" id="KW-0949">S-adenosyl-L-methionine</keyword>
<evidence type="ECO:0000256" key="3">
    <source>
        <dbReference type="ARBA" id="ARBA00022552"/>
    </source>
</evidence>
<evidence type="ECO:0000256" key="6">
    <source>
        <dbReference type="ARBA" id="ARBA00022691"/>
    </source>
</evidence>
<evidence type="ECO:0000256" key="9">
    <source>
        <dbReference type="HAMAP-Rule" id="MF_00554"/>
    </source>
</evidence>
<keyword evidence="5 9" id="KW-0808">Transferase</keyword>
<keyword evidence="11" id="KW-1185">Reference proteome</keyword>
<evidence type="ECO:0000256" key="8">
    <source>
        <dbReference type="ARBA" id="ARBA00022884"/>
    </source>
</evidence>
<dbReference type="EMBL" id="BMNY01000001">
    <property type="protein sequence ID" value="GGM73357.1"/>
    <property type="molecule type" value="Genomic_DNA"/>
</dbReference>
<dbReference type="Gene3D" id="3.40.1280.10">
    <property type="match status" value="1"/>
</dbReference>
<proteinExistence type="inferred from homology"/>
<evidence type="ECO:0000256" key="2">
    <source>
        <dbReference type="ARBA" id="ARBA00022517"/>
    </source>
</evidence>
<evidence type="ECO:0000313" key="11">
    <source>
        <dbReference type="Proteomes" id="UP000632195"/>
    </source>
</evidence>
<dbReference type="EC" id="2.1.1.-" evidence="9"/>
<sequence length="244" mass="27915">MYIRNAELTLSDPMFFYSLPIHVGMLNVVIADAELELIPGEMLDDYQVRKYAKKRKKPAAEVLLDSNFLHGAIERHFPGGSTRMGRPDIFYILLQVLQESILNKRGLLRVYIHTKHNKVIHIAPQTRVPKSYNRFVGLMEDLFKKQEIQSGQEKLLTLKDADLFSLLDDLGKEVVLLSPRGRPSKPEDIIREDMSLVIGGFAEGDFQTDVYSRYSAHSIFPDELTIWSVASEIVVRYECMFGPL</sequence>
<feature type="binding site" evidence="9">
    <location>
        <position position="199"/>
    </location>
    <ligand>
        <name>S-adenosyl-L-methionine</name>
        <dbReference type="ChEBI" id="CHEBI:59789"/>
    </ligand>
</feature>
<dbReference type="CDD" id="cd18088">
    <property type="entry name" value="Nep1-like"/>
    <property type="match status" value="1"/>
</dbReference>
<dbReference type="PANTHER" id="PTHR12636:SF5">
    <property type="entry name" value="RIBOSOMAL RNA SMALL SUBUNIT METHYLTRANSFERASE NEP1"/>
    <property type="match status" value="1"/>
</dbReference>
<evidence type="ECO:0000313" key="10">
    <source>
        <dbReference type="EMBL" id="GGM73357.1"/>
    </source>
</evidence>
<feature type="site" description="Interaction with substrate rRNA" evidence="9">
    <location>
        <position position="127"/>
    </location>
</feature>
<dbReference type="Proteomes" id="UP000632195">
    <property type="component" value="Unassembled WGS sequence"/>
</dbReference>
<feature type="site" description="Interaction with substrate rRNA" evidence="9">
    <location>
        <position position="86"/>
    </location>
</feature>
<reference evidence="10" key="2">
    <citation type="submission" date="2022-09" db="EMBL/GenBank/DDBJ databases">
        <authorList>
            <person name="Sun Q."/>
            <person name="Ohkuma M."/>
        </authorList>
    </citation>
    <scope>NUCLEOTIDE SEQUENCE</scope>
    <source>
        <strain evidence="10">JCM 13583</strain>
    </source>
</reference>
<evidence type="ECO:0000256" key="7">
    <source>
        <dbReference type="ARBA" id="ARBA00022730"/>
    </source>
</evidence>
<keyword evidence="7 9" id="KW-0699">rRNA-binding</keyword>
<comment type="similarity">
    <text evidence="1 9">Belongs to the class IV-like SAM-binding methyltransferase superfamily. RNA methyltransferase NEP1 family.</text>
</comment>